<evidence type="ECO:0000256" key="5">
    <source>
        <dbReference type="ARBA" id="ARBA00022932"/>
    </source>
</evidence>
<dbReference type="GO" id="GO:0009360">
    <property type="term" value="C:DNA polymerase III complex"/>
    <property type="evidence" value="ECO:0007669"/>
    <property type="project" value="TreeGrafter"/>
</dbReference>
<accession>A0A6J4RP01</accession>
<evidence type="ECO:0000259" key="8">
    <source>
        <dbReference type="Pfam" id="PF21694"/>
    </source>
</evidence>
<keyword evidence="5" id="KW-0239">DNA-directed DNA polymerase</keyword>
<dbReference type="AlphaFoldDB" id="A0A6J4RP01"/>
<dbReference type="GO" id="GO:0003677">
    <property type="term" value="F:DNA binding"/>
    <property type="evidence" value="ECO:0007669"/>
    <property type="project" value="InterPro"/>
</dbReference>
<keyword evidence="2" id="KW-0808">Transferase</keyword>
<proteinExistence type="inferred from homology"/>
<organism evidence="9">
    <name type="scientific">uncultured Solirubrobacteraceae bacterium</name>
    <dbReference type="NCBI Taxonomy" id="1162706"/>
    <lineage>
        <taxon>Bacteria</taxon>
        <taxon>Bacillati</taxon>
        <taxon>Actinomycetota</taxon>
        <taxon>Thermoleophilia</taxon>
        <taxon>Solirubrobacterales</taxon>
        <taxon>Solirubrobacteraceae</taxon>
        <taxon>environmental samples</taxon>
    </lineage>
</organism>
<dbReference type="GO" id="GO:0006261">
    <property type="term" value="P:DNA-templated DNA replication"/>
    <property type="evidence" value="ECO:0007669"/>
    <property type="project" value="TreeGrafter"/>
</dbReference>
<keyword evidence="3" id="KW-0548">Nucleotidyltransferase</keyword>
<evidence type="ECO:0000256" key="2">
    <source>
        <dbReference type="ARBA" id="ARBA00022679"/>
    </source>
</evidence>
<dbReference type="InterPro" id="IPR005790">
    <property type="entry name" value="DNA_polIII_delta"/>
</dbReference>
<dbReference type="Pfam" id="PF21694">
    <property type="entry name" value="DNA_pol3_delta_C"/>
    <property type="match status" value="1"/>
</dbReference>
<dbReference type="NCBIfam" id="TIGR01128">
    <property type="entry name" value="holA"/>
    <property type="match status" value="1"/>
</dbReference>
<dbReference type="EC" id="2.7.7.7" evidence="1"/>
<sequence length="344" mass="36212">MTARRLCPAPSASTSRLAIVPSFKPAYLIHGDDHGRVGERRTRLRAVAEAEAGSSGVELLEGSACTAEGVAAALSTMTFALGRRFVIADGVERWKETDAARIAPLLAGIDADSLTVAFFAREEGRTKAPEGLHKAVKAAGGVIAAEMTVKPWELPKWVVAQARTLELEIDSQAAKALVAQVGDRQQRLMRELEKLAVEYGAGARIDVEAIEASCASSAERRVWALGDALVAGDTPAATAILLELREQGERLPGLLYAVVRKLRDALAVGEALAAGQPAAQIKKSLRMAPRAADRLIADAGRRDVDAQRRALIAMADLELESRGGGGAALSEETSAVRAVLAATA</sequence>
<keyword evidence="4" id="KW-0235">DNA replication</keyword>
<comment type="catalytic activity">
    <reaction evidence="7">
        <text>DNA(n) + a 2'-deoxyribonucleoside 5'-triphosphate = DNA(n+1) + diphosphate</text>
        <dbReference type="Rhea" id="RHEA:22508"/>
        <dbReference type="Rhea" id="RHEA-COMP:17339"/>
        <dbReference type="Rhea" id="RHEA-COMP:17340"/>
        <dbReference type="ChEBI" id="CHEBI:33019"/>
        <dbReference type="ChEBI" id="CHEBI:61560"/>
        <dbReference type="ChEBI" id="CHEBI:173112"/>
        <dbReference type="EC" id="2.7.7.7"/>
    </reaction>
</comment>
<evidence type="ECO:0000256" key="3">
    <source>
        <dbReference type="ARBA" id="ARBA00022695"/>
    </source>
</evidence>
<dbReference type="PANTHER" id="PTHR34388">
    <property type="entry name" value="DNA POLYMERASE III SUBUNIT DELTA"/>
    <property type="match status" value="1"/>
</dbReference>
<dbReference type="SUPFAM" id="SSF48019">
    <property type="entry name" value="post-AAA+ oligomerization domain-like"/>
    <property type="match status" value="1"/>
</dbReference>
<dbReference type="PANTHER" id="PTHR34388:SF1">
    <property type="entry name" value="DNA POLYMERASE III SUBUNIT DELTA"/>
    <property type="match status" value="1"/>
</dbReference>
<dbReference type="InterPro" id="IPR048466">
    <property type="entry name" value="DNA_pol3_delta-like_C"/>
</dbReference>
<protein>
    <recommendedName>
        <fullName evidence="1">DNA-directed DNA polymerase</fullName>
        <ecNumber evidence="1">2.7.7.7</ecNumber>
    </recommendedName>
</protein>
<evidence type="ECO:0000313" key="9">
    <source>
        <dbReference type="EMBL" id="CAA9478577.1"/>
    </source>
</evidence>
<comment type="similarity">
    <text evidence="6">Belongs to the DNA polymerase HolA subunit family.</text>
</comment>
<reference evidence="9" key="1">
    <citation type="submission" date="2020-02" db="EMBL/GenBank/DDBJ databases">
        <authorList>
            <person name="Meier V. D."/>
        </authorList>
    </citation>
    <scope>NUCLEOTIDE SEQUENCE</scope>
    <source>
        <strain evidence="9">AVDCRST_MAG65</strain>
    </source>
</reference>
<name>A0A6J4RP01_9ACTN</name>
<gene>
    <name evidence="9" type="ORF">AVDCRST_MAG65-1310</name>
</gene>
<evidence type="ECO:0000256" key="1">
    <source>
        <dbReference type="ARBA" id="ARBA00012417"/>
    </source>
</evidence>
<dbReference type="EMBL" id="CADCVL010000215">
    <property type="protein sequence ID" value="CAA9478577.1"/>
    <property type="molecule type" value="Genomic_DNA"/>
</dbReference>
<dbReference type="GO" id="GO:0003887">
    <property type="term" value="F:DNA-directed DNA polymerase activity"/>
    <property type="evidence" value="ECO:0007669"/>
    <property type="project" value="UniProtKB-KW"/>
</dbReference>
<dbReference type="InterPro" id="IPR027417">
    <property type="entry name" value="P-loop_NTPase"/>
</dbReference>
<evidence type="ECO:0000256" key="6">
    <source>
        <dbReference type="ARBA" id="ARBA00034754"/>
    </source>
</evidence>
<dbReference type="Gene3D" id="1.20.272.10">
    <property type="match status" value="1"/>
</dbReference>
<dbReference type="Gene3D" id="1.10.8.60">
    <property type="match status" value="1"/>
</dbReference>
<feature type="domain" description="DNA polymerase III delta subunit-like C-terminal" evidence="8">
    <location>
        <begin position="219"/>
        <end position="321"/>
    </location>
</feature>
<dbReference type="Gene3D" id="3.40.50.300">
    <property type="entry name" value="P-loop containing nucleotide triphosphate hydrolases"/>
    <property type="match status" value="1"/>
</dbReference>
<evidence type="ECO:0000256" key="4">
    <source>
        <dbReference type="ARBA" id="ARBA00022705"/>
    </source>
</evidence>
<dbReference type="InterPro" id="IPR008921">
    <property type="entry name" value="DNA_pol3_clamp-load_cplx_C"/>
</dbReference>
<dbReference type="SUPFAM" id="SSF52540">
    <property type="entry name" value="P-loop containing nucleoside triphosphate hydrolases"/>
    <property type="match status" value="1"/>
</dbReference>
<evidence type="ECO:0000256" key="7">
    <source>
        <dbReference type="ARBA" id="ARBA00049244"/>
    </source>
</evidence>